<dbReference type="GO" id="GO:0007166">
    <property type="term" value="P:cell surface receptor signaling pathway"/>
    <property type="evidence" value="ECO:0007669"/>
    <property type="project" value="TreeGrafter"/>
</dbReference>
<dbReference type="GO" id="GO:0006955">
    <property type="term" value="P:immune response"/>
    <property type="evidence" value="ECO:0007669"/>
    <property type="project" value="TreeGrafter"/>
</dbReference>
<evidence type="ECO:0000256" key="4">
    <source>
        <dbReference type="ARBA" id="ARBA00022729"/>
    </source>
</evidence>
<keyword evidence="7" id="KW-1015">Disulfide bond</keyword>
<keyword evidence="5 11" id="KW-1133">Transmembrane helix</keyword>
<evidence type="ECO:0000256" key="3">
    <source>
        <dbReference type="ARBA" id="ARBA00022692"/>
    </source>
</evidence>
<dbReference type="GO" id="GO:0009897">
    <property type="term" value="C:external side of plasma membrane"/>
    <property type="evidence" value="ECO:0007669"/>
    <property type="project" value="TreeGrafter"/>
</dbReference>
<keyword evidence="14" id="KW-1185">Reference proteome</keyword>
<name>A0A3P9DD95_9CICH</name>
<protein>
    <recommendedName>
        <fullName evidence="12">Ig-like domain-containing protein</fullName>
    </recommendedName>
</protein>
<keyword evidence="6 11" id="KW-0472">Membrane</keyword>
<accession>A0A3P9DD95</accession>
<evidence type="ECO:0000256" key="8">
    <source>
        <dbReference type="ARBA" id="ARBA00023170"/>
    </source>
</evidence>
<comment type="subcellular location">
    <subcellularLocation>
        <location evidence="1">Cell membrane</location>
        <topology evidence="1">Single-pass type I membrane protein</topology>
    </subcellularLocation>
</comment>
<reference evidence="13" key="2">
    <citation type="submission" date="2025-09" db="UniProtKB">
        <authorList>
            <consortium name="Ensembl"/>
        </authorList>
    </citation>
    <scope>IDENTIFICATION</scope>
</reference>
<organism evidence="13 14">
    <name type="scientific">Maylandia zebra</name>
    <name type="common">zebra mbuna</name>
    <dbReference type="NCBI Taxonomy" id="106582"/>
    <lineage>
        <taxon>Eukaryota</taxon>
        <taxon>Metazoa</taxon>
        <taxon>Chordata</taxon>
        <taxon>Craniata</taxon>
        <taxon>Vertebrata</taxon>
        <taxon>Euteleostomi</taxon>
        <taxon>Actinopterygii</taxon>
        <taxon>Neopterygii</taxon>
        <taxon>Teleostei</taxon>
        <taxon>Neoteleostei</taxon>
        <taxon>Acanthomorphata</taxon>
        <taxon>Ovalentaria</taxon>
        <taxon>Cichlomorphae</taxon>
        <taxon>Cichliformes</taxon>
        <taxon>Cichlidae</taxon>
        <taxon>African cichlids</taxon>
        <taxon>Pseudocrenilabrinae</taxon>
        <taxon>Haplochromini</taxon>
        <taxon>Maylandia</taxon>
        <taxon>Maylandia zebra complex</taxon>
    </lineage>
</organism>
<dbReference type="SMART" id="SM00406">
    <property type="entry name" value="IGv"/>
    <property type="match status" value="1"/>
</dbReference>
<evidence type="ECO:0000259" key="12">
    <source>
        <dbReference type="PROSITE" id="PS50835"/>
    </source>
</evidence>
<dbReference type="GO" id="GO:0071222">
    <property type="term" value="P:cellular response to lipopolysaccharide"/>
    <property type="evidence" value="ECO:0007669"/>
    <property type="project" value="TreeGrafter"/>
</dbReference>
<feature type="domain" description="Ig-like" evidence="12">
    <location>
        <begin position="41"/>
        <end position="136"/>
    </location>
</feature>
<evidence type="ECO:0000313" key="14">
    <source>
        <dbReference type="Proteomes" id="UP000265160"/>
    </source>
</evidence>
<keyword evidence="9" id="KW-0325">Glycoprotein</keyword>
<evidence type="ECO:0000256" key="5">
    <source>
        <dbReference type="ARBA" id="ARBA00022989"/>
    </source>
</evidence>
<keyword evidence="10" id="KW-0393">Immunoglobulin domain</keyword>
<evidence type="ECO:0000256" key="7">
    <source>
        <dbReference type="ARBA" id="ARBA00023157"/>
    </source>
</evidence>
<dbReference type="InterPro" id="IPR007110">
    <property type="entry name" value="Ig-like_dom"/>
</dbReference>
<dbReference type="PANTHER" id="PTHR25466:SF9">
    <property type="entry name" value="FIBRONECTIN TYPE-III DOMAIN-CONTAINING PROTEIN"/>
    <property type="match status" value="1"/>
</dbReference>
<dbReference type="GO" id="GO:0031295">
    <property type="term" value="P:T cell costimulation"/>
    <property type="evidence" value="ECO:0007669"/>
    <property type="project" value="TreeGrafter"/>
</dbReference>
<keyword evidence="3 11" id="KW-0812">Transmembrane</keyword>
<dbReference type="PANTHER" id="PTHR25466">
    <property type="entry name" value="T-LYMPHOCYTE ACTIVATION ANTIGEN"/>
    <property type="match status" value="1"/>
</dbReference>
<dbReference type="SUPFAM" id="SSF48726">
    <property type="entry name" value="Immunoglobulin"/>
    <property type="match status" value="1"/>
</dbReference>
<dbReference type="Ensembl" id="ENSMZET00005033368.1">
    <property type="protein sequence ID" value="ENSMZEP00005032324.1"/>
    <property type="gene ID" value="ENSMZEG00005024059.1"/>
</dbReference>
<dbReference type="PROSITE" id="PS50835">
    <property type="entry name" value="IG_LIKE"/>
    <property type="match status" value="1"/>
</dbReference>
<evidence type="ECO:0000313" key="13">
    <source>
        <dbReference type="Ensembl" id="ENSMZEP00005032324.1"/>
    </source>
</evidence>
<dbReference type="Gene3D" id="2.60.40.10">
    <property type="entry name" value="Immunoglobulins"/>
    <property type="match status" value="1"/>
</dbReference>
<dbReference type="Pfam" id="PF07686">
    <property type="entry name" value="V-set"/>
    <property type="match status" value="1"/>
</dbReference>
<evidence type="ECO:0000256" key="1">
    <source>
        <dbReference type="ARBA" id="ARBA00004251"/>
    </source>
</evidence>
<dbReference type="GO" id="GO:0042130">
    <property type="term" value="P:negative regulation of T cell proliferation"/>
    <property type="evidence" value="ECO:0007669"/>
    <property type="project" value="TreeGrafter"/>
</dbReference>
<dbReference type="InterPro" id="IPR003599">
    <property type="entry name" value="Ig_sub"/>
</dbReference>
<dbReference type="InterPro" id="IPR013106">
    <property type="entry name" value="Ig_V-set"/>
</dbReference>
<dbReference type="InterPro" id="IPR013783">
    <property type="entry name" value="Ig-like_fold"/>
</dbReference>
<dbReference type="InterPro" id="IPR051713">
    <property type="entry name" value="T-cell_Activation_Regulation"/>
</dbReference>
<evidence type="ECO:0000256" key="9">
    <source>
        <dbReference type="ARBA" id="ARBA00023180"/>
    </source>
</evidence>
<sequence>MLFYLIFSYGRAILTLFVLCVLFIYFSCFLLHHKTITAKSGQNVILTCQTPNNNILVVEWSRADLGDEYVFVFRDGQFDPANQHPSFKNRVGLQDRQMKDGDVSLILKDVTTSDAGTYECRVIQIGATRSNTGHINIISLKVVPPAASWLLMFVSKDVVDETLRRRRWIFWTDRWSDSFCCASCCCCCRFCDLQKT</sequence>
<feature type="transmembrane region" description="Helical" evidence="11">
    <location>
        <begin position="12"/>
        <end position="31"/>
    </location>
</feature>
<keyword evidence="8" id="KW-0675">Receptor</keyword>
<dbReference type="GeneTree" id="ENSGT01120000272315"/>
<keyword evidence="2" id="KW-1003">Cell membrane</keyword>
<proteinExistence type="predicted"/>
<dbReference type="InterPro" id="IPR036179">
    <property type="entry name" value="Ig-like_dom_sf"/>
</dbReference>
<evidence type="ECO:0000256" key="2">
    <source>
        <dbReference type="ARBA" id="ARBA00022475"/>
    </source>
</evidence>
<evidence type="ECO:0000256" key="6">
    <source>
        <dbReference type="ARBA" id="ARBA00023136"/>
    </source>
</evidence>
<evidence type="ECO:0000256" key="10">
    <source>
        <dbReference type="ARBA" id="ARBA00023319"/>
    </source>
</evidence>
<evidence type="ECO:0000256" key="11">
    <source>
        <dbReference type="SAM" id="Phobius"/>
    </source>
</evidence>
<dbReference type="AlphaFoldDB" id="A0A3P9DD95"/>
<dbReference type="GO" id="GO:0042102">
    <property type="term" value="P:positive regulation of T cell proliferation"/>
    <property type="evidence" value="ECO:0007669"/>
    <property type="project" value="TreeGrafter"/>
</dbReference>
<dbReference type="SMART" id="SM00409">
    <property type="entry name" value="IG"/>
    <property type="match status" value="1"/>
</dbReference>
<reference evidence="13" key="1">
    <citation type="submission" date="2025-08" db="UniProtKB">
        <authorList>
            <consortium name="Ensembl"/>
        </authorList>
    </citation>
    <scope>IDENTIFICATION</scope>
</reference>
<keyword evidence="4" id="KW-0732">Signal</keyword>
<dbReference type="Proteomes" id="UP000265160">
    <property type="component" value="Unplaced"/>
</dbReference>